<sequence length="604" mass="67167">MMVYRGVLKRASHHSRRLSGNVVYKRSSKTLDKFHLDKGYDQRDALKKQKRTPDEPGNPTKGFAALTRNEVLRLASVLKRCGQTKALADGKLVHAHIRRCRYDRNTFLGNWLVQMYGDCGRMADARAVFDALPTHNLHSWTVLIKGYVKNGCGREALDCFEGMQISGIQPDCVHFTCALDACASLGALDKGQKIHAAIIGSGYEERLIVGTALVNMYGKCGNIFEARSVFRKIPQRDVICWNTMIAVCAQNGHGEEALDFYNEMQCDCVKPNYVTYVSVLDACASLRALQKGQEIHATIVVRSYEGQIVIGTALINMYGKCKSLQDARNVFDRMLQRDVVAWNAIISACAQNAHSKEALEYFDEMQNNGIRPDHVTFACALDACADLVSLEKGQELHAAIINNGYEGHVLVANALINVYGKCGCLLDARGVFYQMFQRDVVSWNAMIAACAHNGHGNEALYYFNEMQNEGTKPDQITFLSVLNACSHTGCIDDGRKYFILMTEDHGLTPKMEHYLCLVDILGRAGHLDEAEGLVNTMSCENKVRVWLCLLGACRIHGDVERGVRAANHVFKLDPNSPAPYVLLSNMLVQAGRLDDARKLRGIEL</sequence>
<dbReference type="EMBL" id="CM055106">
    <property type="protein sequence ID" value="KAJ7529532.1"/>
    <property type="molecule type" value="Genomic_DNA"/>
</dbReference>
<keyword evidence="2" id="KW-1185">Reference proteome</keyword>
<name>A0ACC2BJE1_DIPCM</name>
<organism evidence="1 2">
    <name type="scientific">Diphasiastrum complanatum</name>
    <name type="common">Issler's clubmoss</name>
    <name type="synonym">Lycopodium complanatum</name>
    <dbReference type="NCBI Taxonomy" id="34168"/>
    <lineage>
        <taxon>Eukaryota</taxon>
        <taxon>Viridiplantae</taxon>
        <taxon>Streptophyta</taxon>
        <taxon>Embryophyta</taxon>
        <taxon>Tracheophyta</taxon>
        <taxon>Lycopodiopsida</taxon>
        <taxon>Lycopodiales</taxon>
        <taxon>Lycopodiaceae</taxon>
        <taxon>Lycopodioideae</taxon>
        <taxon>Diphasiastrum</taxon>
    </lineage>
</organism>
<proteinExistence type="predicted"/>
<evidence type="ECO:0000313" key="2">
    <source>
        <dbReference type="Proteomes" id="UP001162992"/>
    </source>
</evidence>
<dbReference type="Proteomes" id="UP001162992">
    <property type="component" value="Chromosome 15"/>
</dbReference>
<reference evidence="2" key="1">
    <citation type="journal article" date="2024" name="Proc. Natl. Acad. Sci. U.S.A.">
        <title>Extraordinary preservation of gene collinearity over three hundred million years revealed in homosporous lycophytes.</title>
        <authorList>
            <person name="Li C."/>
            <person name="Wickell D."/>
            <person name="Kuo L.Y."/>
            <person name="Chen X."/>
            <person name="Nie B."/>
            <person name="Liao X."/>
            <person name="Peng D."/>
            <person name="Ji J."/>
            <person name="Jenkins J."/>
            <person name="Williams M."/>
            <person name="Shu S."/>
            <person name="Plott C."/>
            <person name="Barry K."/>
            <person name="Rajasekar S."/>
            <person name="Grimwood J."/>
            <person name="Han X."/>
            <person name="Sun S."/>
            <person name="Hou Z."/>
            <person name="He W."/>
            <person name="Dai G."/>
            <person name="Sun C."/>
            <person name="Schmutz J."/>
            <person name="Leebens-Mack J.H."/>
            <person name="Li F.W."/>
            <person name="Wang L."/>
        </authorList>
    </citation>
    <scope>NUCLEOTIDE SEQUENCE [LARGE SCALE GENOMIC DNA]</scope>
    <source>
        <strain evidence="2">cv. PW_Plant_1</strain>
    </source>
</reference>
<gene>
    <name evidence="1" type="ORF">O6H91_15G055500</name>
</gene>
<comment type="caution">
    <text evidence="1">The sequence shown here is derived from an EMBL/GenBank/DDBJ whole genome shotgun (WGS) entry which is preliminary data.</text>
</comment>
<evidence type="ECO:0000313" key="1">
    <source>
        <dbReference type="EMBL" id="KAJ7529532.1"/>
    </source>
</evidence>
<accession>A0ACC2BJE1</accession>
<protein>
    <submittedName>
        <fullName evidence="1">Uncharacterized protein</fullName>
    </submittedName>
</protein>